<dbReference type="EMBL" id="LNZH02000182">
    <property type="protein sequence ID" value="OCB88195.1"/>
    <property type="molecule type" value="Genomic_DNA"/>
</dbReference>
<sequence length="200" mass="22997">MSYHRLFTHQSSSNLALASIHIFFSNEQNRKALINAYNGLVKAHENSVGFTVEDPSISKNPVETPYNIQRMQARYTELQCRIGQKRFSISSWIGKGNYKVVASMIDGMNRFKKETLSRSAYGILAPLAFRTRENLPIIMDNPKSEDTFSVTWSVEFRQLGSESPSVGMLEQMGVNKEDMIRWWFEEDTDYKCQQSYGRLG</sequence>
<evidence type="ECO:0000313" key="2">
    <source>
        <dbReference type="Proteomes" id="UP000757232"/>
    </source>
</evidence>
<gene>
    <name evidence="1" type="ORF">A7U60_g4600</name>
</gene>
<protein>
    <submittedName>
        <fullName evidence="1">Uncharacterized protein</fullName>
    </submittedName>
</protein>
<evidence type="ECO:0000313" key="1">
    <source>
        <dbReference type="EMBL" id="OCB88195.1"/>
    </source>
</evidence>
<comment type="caution">
    <text evidence="1">The sequence shown here is derived from an EMBL/GenBank/DDBJ whole genome shotgun (WGS) entry which is preliminary data.</text>
</comment>
<accession>A0A9Q5HY69</accession>
<organism evidence="1 2">
    <name type="scientific">Sanghuangporus baumii</name>
    <name type="common">Phellinus baumii</name>
    <dbReference type="NCBI Taxonomy" id="108892"/>
    <lineage>
        <taxon>Eukaryota</taxon>
        <taxon>Fungi</taxon>
        <taxon>Dikarya</taxon>
        <taxon>Basidiomycota</taxon>
        <taxon>Agaricomycotina</taxon>
        <taxon>Agaricomycetes</taxon>
        <taxon>Hymenochaetales</taxon>
        <taxon>Hymenochaetaceae</taxon>
        <taxon>Sanghuangporus</taxon>
    </lineage>
</organism>
<keyword evidence="2" id="KW-1185">Reference proteome</keyword>
<reference evidence="1" key="1">
    <citation type="submission" date="2016-06" db="EMBL/GenBank/DDBJ databases">
        <title>Draft Genome sequence of the fungus Inonotus baumii.</title>
        <authorList>
            <person name="Zhu H."/>
            <person name="Lin W."/>
        </authorList>
    </citation>
    <scope>NUCLEOTIDE SEQUENCE</scope>
    <source>
        <strain evidence="1">821</strain>
    </source>
</reference>
<dbReference type="Proteomes" id="UP000757232">
    <property type="component" value="Unassembled WGS sequence"/>
</dbReference>
<name>A0A9Q5HY69_SANBA</name>
<proteinExistence type="predicted"/>
<dbReference type="AlphaFoldDB" id="A0A9Q5HY69"/>